<dbReference type="EMBL" id="PSQE01000003">
    <property type="protein sequence ID" value="RHN67242.1"/>
    <property type="molecule type" value="Genomic_DNA"/>
</dbReference>
<reference evidence="2" key="1">
    <citation type="journal article" date="2018" name="Nat. Plants">
        <title>Whole-genome landscape of Medicago truncatula symbiotic genes.</title>
        <authorList>
            <person name="Pecrix Y."/>
            <person name="Staton S.E."/>
            <person name="Sallet E."/>
            <person name="Lelandais-Briere C."/>
            <person name="Moreau S."/>
            <person name="Carrere S."/>
            <person name="Blein T."/>
            <person name="Jardinaud M.F."/>
            <person name="Latrasse D."/>
            <person name="Zouine M."/>
            <person name="Zahm M."/>
            <person name="Kreplak J."/>
            <person name="Mayjonade B."/>
            <person name="Satge C."/>
            <person name="Perez M."/>
            <person name="Cauet S."/>
            <person name="Marande W."/>
            <person name="Chantry-Darmon C."/>
            <person name="Lopez-Roques C."/>
            <person name="Bouchez O."/>
            <person name="Berard A."/>
            <person name="Debelle F."/>
            <person name="Munos S."/>
            <person name="Bendahmane A."/>
            <person name="Berges H."/>
            <person name="Niebel A."/>
            <person name="Buitink J."/>
            <person name="Frugier F."/>
            <person name="Benhamed M."/>
            <person name="Crespi M."/>
            <person name="Gouzy J."/>
            <person name="Gamas P."/>
        </authorList>
    </citation>
    <scope>NUCLEOTIDE SEQUENCE [LARGE SCALE GENOMIC DNA]</scope>
    <source>
        <strain evidence="2">cv. Jemalong A17</strain>
    </source>
</reference>
<evidence type="ECO:0000313" key="2">
    <source>
        <dbReference type="Proteomes" id="UP000265566"/>
    </source>
</evidence>
<organism evidence="1 2">
    <name type="scientific">Medicago truncatula</name>
    <name type="common">Barrel medic</name>
    <name type="synonym">Medicago tribuloides</name>
    <dbReference type="NCBI Taxonomy" id="3880"/>
    <lineage>
        <taxon>Eukaryota</taxon>
        <taxon>Viridiplantae</taxon>
        <taxon>Streptophyta</taxon>
        <taxon>Embryophyta</taxon>
        <taxon>Tracheophyta</taxon>
        <taxon>Spermatophyta</taxon>
        <taxon>Magnoliopsida</taxon>
        <taxon>eudicotyledons</taxon>
        <taxon>Gunneridae</taxon>
        <taxon>Pentapetalae</taxon>
        <taxon>rosids</taxon>
        <taxon>fabids</taxon>
        <taxon>Fabales</taxon>
        <taxon>Fabaceae</taxon>
        <taxon>Papilionoideae</taxon>
        <taxon>50 kb inversion clade</taxon>
        <taxon>NPAAA clade</taxon>
        <taxon>Hologalegina</taxon>
        <taxon>IRL clade</taxon>
        <taxon>Trifolieae</taxon>
        <taxon>Medicago</taxon>
    </lineage>
</organism>
<proteinExistence type="predicted"/>
<dbReference type="Gramene" id="rna15412">
    <property type="protein sequence ID" value="RHN67242.1"/>
    <property type="gene ID" value="gene15412"/>
</dbReference>
<sequence>MNYKNNGCYKMVLAIVIKLNLTKSSPYQYLLPVGINLEIFIISH</sequence>
<dbReference type="Proteomes" id="UP000265566">
    <property type="component" value="Chromosome 3"/>
</dbReference>
<protein>
    <submittedName>
        <fullName evidence="1">Uncharacterized protein</fullName>
    </submittedName>
</protein>
<evidence type="ECO:0000313" key="1">
    <source>
        <dbReference type="EMBL" id="RHN67242.1"/>
    </source>
</evidence>
<name>A0A396INU2_MEDTR</name>
<dbReference type="AlphaFoldDB" id="A0A396INU2"/>
<accession>A0A396INU2</accession>
<comment type="caution">
    <text evidence="1">The sequence shown here is derived from an EMBL/GenBank/DDBJ whole genome shotgun (WGS) entry which is preliminary data.</text>
</comment>
<gene>
    <name evidence="1" type="ORF">MtrunA17_Chr3g0100631</name>
</gene>